<organism evidence="1 2">
    <name type="scientific">Acetobacter malorum DSM 14337</name>
    <dbReference type="NCBI Taxonomy" id="1307910"/>
    <lineage>
        <taxon>Bacteria</taxon>
        <taxon>Pseudomonadati</taxon>
        <taxon>Pseudomonadota</taxon>
        <taxon>Alphaproteobacteria</taxon>
        <taxon>Acetobacterales</taxon>
        <taxon>Acetobacteraceae</taxon>
        <taxon>Acetobacter</taxon>
    </lineage>
</organism>
<gene>
    <name evidence="1" type="ORF">AA14337_1464</name>
</gene>
<evidence type="ECO:0000313" key="2">
    <source>
        <dbReference type="Proteomes" id="UP001065047"/>
    </source>
</evidence>
<protein>
    <recommendedName>
        <fullName evidence="3">Phage integrase</fullName>
    </recommendedName>
</protein>
<reference evidence="1" key="1">
    <citation type="submission" date="2013-04" db="EMBL/GenBank/DDBJ databases">
        <title>The genome sequencing project of 58 acetic acid bacteria.</title>
        <authorList>
            <person name="Okamoto-Kainuma A."/>
            <person name="Ishikawa M."/>
            <person name="Umino S."/>
            <person name="Koizumi Y."/>
            <person name="Shiwa Y."/>
            <person name="Yoshikawa H."/>
            <person name="Matsutani M."/>
            <person name="Matsushita K."/>
        </authorList>
    </citation>
    <scope>NUCLEOTIDE SEQUENCE</scope>
    <source>
        <strain evidence="1">DSM 14337</strain>
    </source>
</reference>
<dbReference type="Proteomes" id="UP001065047">
    <property type="component" value="Unassembled WGS sequence"/>
</dbReference>
<accession>A0ABQ0PT71</accession>
<keyword evidence="2" id="KW-1185">Reference proteome</keyword>
<dbReference type="EMBL" id="BAPF01000020">
    <property type="protein sequence ID" value="GBQ79519.1"/>
    <property type="molecule type" value="Genomic_DNA"/>
</dbReference>
<comment type="caution">
    <text evidence="1">The sequence shown here is derived from an EMBL/GenBank/DDBJ whole genome shotgun (WGS) entry which is preliminary data.</text>
</comment>
<evidence type="ECO:0008006" key="3">
    <source>
        <dbReference type="Google" id="ProtNLM"/>
    </source>
</evidence>
<name>A0ABQ0PT71_9PROT</name>
<evidence type="ECO:0000313" key="1">
    <source>
        <dbReference type="EMBL" id="GBQ79519.1"/>
    </source>
</evidence>
<proteinExistence type="predicted"/>
<sequence length="91" mass="10159">MAKKDAEVFGLKRAASGLWSARLSIPIPRDRWQDVGQAYGTKSGIRQEFLKSLQTHDKQEAVKRRGPALEALCFQVNEKRAAIGKPHLEGD</sequence>